<dbReference type="PROSITE" id="PS51918">
    <property type="entry name" value="RADICAL_SAM"/>
    <property type="match status" value="1"/>
</dbReference>
<sequence>MGTGRILRRVNLFGTQTSSCKELLSLLRKEYSSLHRSFSWNTLGSSIAANILLPWKSHFCQLLTRTVHQEVKVIESKTSETDDQAVLYVHWPYCAKRCTYCNFNKYVSESINHERIAQCLETETKTLLNLSGVKQINSIFFGGGTPSLALPSTIERVINAVHDKVTFNPGSEVTLEANPTKLEMERLRDFKTAGVNRVSVGVQALNPKHLNLLGREHTVEQAISCVEKAKELYPGRVSVDVIFGCPGQTLEDWRTELHKVLSFCDDHISLYQLTLERGTPLYGWVKQKQCELPDSDTMADLYSEAIQLLDPLGLSVGWRKGLQRCSRPFGPISKE</sequence>
<dbReference type="SMART" id="SM00729">
    <property type="entry name" value="Elp3"/>
    <property type="match status" value="1"/>
</dbReference>
<keyword evidence="2" id="KW-0479">Metal-binding</keyword>
<protein>
    <recommendedName>
        <fullName evidence="5">Radical SAM core domain-containing protein</fullName>
    </recommendedName>
</protein>
<dbReference type="SFLD" id="SFLDG01082">
    <property type="entry name" value="B12-binding_domain_containing"/>
    <property type="match status" value="1"/>
</dbReference>
<dbReference type="CDD" id="cd01335">
    <property type="entry name" value="Radical_SAM"/>
    <property type="match status" value="1"/>
</dbReference>
<gene>
    <name evidence="6" type="ORF">CHS0354_035136</name>
</gene>
<evidence type="ECO:0000256" key="2">
    <source>
        <dbReference type="ARBA" id="ARBA00022723"/>
    </source>
</evidence>
<dbReference type="PANTHER" id="PTHR13932">
    <property type="entry name" value="COPROPORPHYRINIGEN III OXIDASE"/>
    <property type="match status" value="1"/>
</dbReference>
<keyword evidence="1" id="KW-0949">S-adenosyl-L-methionine</keyword>
<dbReference type="InterPro" id="IPR058240">
    <property type="entry name" value="rSAM_sf"/>
</dbReference>
<dbReference type="Pfam" id="PF04055">
    <property type="entry name" value="Radical_SAM"/>
    <property type="match status" value="1"/>
</dbReference>
<dbReference type="Gene3D" id="3.20.20.70">
    <property type="entry name" value="Aldolase class I"/>
    <property type="match status" value="1"/>
</dbReference>
<dbReference type="InterPro" id="IPR034505">
    <property type="entry name" value="Coproporphyrinogen-III_oxidase"/>
</dbReference>
<proteinExistence type="predicted"/>
<dbReference type="GO" id="GO:0046872">
    <property type="term" value="F:metal ion binding"/>
    <property type="evidence" value="ECO:0007669"/>
    <property type="project" value="UniProtKB-KW"/>
</dbReference>
<dbReference type="PANTHER" id="PTHR13932:SF5">
    <property type="entry name" value="RADICAL S-ADENOSYL METHIONINE DOMAIN-CONTAINING PROTEIN 1, MITOCHONDRIAL"/>
    <property type="match status" value="1"/>
</dbReference>
<reference evidence="6" key="1">
    <citation type="journal article" date="2021" name="Genome Biol. Evol.">
        <title>A High-Quality Reference Genome for a Parasitic Bivalve with Doubly Uniparental Inheritance (Bivalvia: Unionida).</title>
        <authorList>
            <person name="Smith C.H."/>
        </authorList>
    </citation>
    <scope>NUCLEOTIDE SEQUENCE</scope>
    <source>
        <strain evidence="6">CHS0354</strain>
    </source>
</reference>
<dbReference type="GO" id="GO:0051539">
    <property type="term" value="F:4 iron, 4 sulfur cluster binding"/>
    <property type="evidence" value="ECO:0007669"/>
    <property type="project" value="TreeGrafter"/>
</dbReference>
<keyword evidence="4" id="KW-0411">Iron-sulfur</keyword>
<dbReference type="SUPFAM" id="SSF102114">
    <property type="entry name" value="Radical SAM enzymes"/>
    <property type="match status" value="1"/>
</dbReference>
<dbReference type="SFLD" id="SFLDG01065">
    <property type="entry name" value="anaerobic_coproporphyrinogen-I"/>
    <property type="match status" value="1"/>
</dbReference>
<feature type="non-terminal residue" evidence="6">
    <location>
        <position position="1"/>
    </location>
</feature>
<name>A0AAE0TBM3_9BIVA</name>
<dbReference type="AlphaFoldDB" id="A0AAE0TBM3"/>
<comment type="caution">
    <text evidence="6">The sequence shown here is derived from an EMBL/GenBank/DDBJ whole genome shotgun (WGS) entry which is preliminary data.</text>
</comment>
<evidence type="ECO:0000313" key="7">
    <source>
        <dbReference type="Proteomes" id="UP001195483"/>
    </source>
</evidence>
<keyword evidence="3" id="KW-0408">Iron</keyword>
<dbReference type="GO" id="GO:0005739">
    <property type="term" value="C:mitochondrion"/>
    <property type="evidence" value="ECO:0007669"/>
    <property type="project" value="TreeGrafter"/>
</dbReference>
<reference evidence="6" key="3">
    <citation type="submission" date="2023-05" db="EMBL/GenBank/DDBJ databases">
        <authorList>
            <person name="Smith C.H."/>
        </authorList>
    </citation>
    <scope>NUCLEOTIDE SEQUENCE</scope>
    <source>
        <strain evidence="6">CHS0354</strain>
        <tissue evidence="6">Mantle</tissue>
    </source>
</reference>
<dbReference type="GO" id="GO:0003824">
    <property type="term" value="F:catalytic activity"/>
    <property type="evidence" value="ECO:0007669"/>
    <property type="project" value="InterPro"/>
</dbReference>
<feature type="domain" description="Radical SAM core" evidence="5">
    <location>
        <begin position="79"/>
        <end position="315"/>
    </location>
</feature>
<dbReference type="SFLD" id="SFLDS00029">
    <property type="entry name" value="Radical_SAM"/>
    <property type="match status" value="1"/>
</dbReference>
<dbReference type="InterPro" id="IPR006638">
    <property type="entry name" value="Elp3/MiaA/NifB-like_rSAM"/>
</dbReference>
<dbReference type="InterPro" id="IPR007197">
    <property type="entry name" value="rSAM"/>
</dbReference>
<evidence type="ECO:0000256" key="1">
    <source>
        <dbReference type="ARBA" id="ARBA00022691"/>
    </source>
</evidence>
<organism evidence="6 7">
    <name type="scientific">Potamilus streckersoni</name>
    <dbReference type="NCBI Taxonomy" id="2493646"/>
    <lineage>
        <taxon>Eukaryota</taxon>
        <taxon>Metazoa</taxon>
        <taxon>Spiralia</taxon>
        <taxon>Lophotrochozoa</taxon>
        <taxon>Mollusca</taxon>
        <taxon>Bivalvia</taxon>
        <taxon>Autobranchia</taxon>
        <taxon>Heteroconchia</taxon>
        <taxon>Palaeoheterodonta</taxon>
        <taxon>Unionida</taxon>
        <taxon>Unionoidea</taxon>
        <taxon>Unionidae</taxon>
        <taxon>Ambleminae</taxon>
        <taxon>Lampsilini</taxon>
        <taxon>Potamilus</taxon>
    </lineage>
</organism>
<evidence type="ECO:0000256" key="3">
    <source>
        <dbReference type="ARBA" id="ARBA00023004"/>
    </source>
</evidence>
<keyword evidence="7" id="KW-1185">Reference proteome</keyword>
<evidence type="ECO:0000256" key="4">
    <source>
        <dbReference type="ARBA" id="ARBA00023014"/>
    </source>
</evidence>
<dbReference type="Proteomes" id="UP001195483">
    <property type="component" value="Unassembled WGS sequence"/>
</dbReference>
<dbReference type="InterPro" id="IPR013785">
    <property type="entry name" value="Aldolase_TIM"/>
</dbReference>
<reference evidence="6" key="2">
    <citation type="journal article" date="2021" name="Genome Biol. Evol.">
        <title>Developing a high-quality reference genome for a parasitic bivalve with doubly uniparental inheritance (Bivalvia: Unionida).</title>
        <authorList>
            <person name="Smith C.H."/>
        </authorList>
    </citation>
    <scope>NUCLEOTIDE SEQUENCE</scope>
    <source>
        <strain evidence="6">CHS0354</strain>
        <tissue evidence="6">Mantle</tissue>
    </source>
</reference>
<dbReference type="EMBL" id="JAEAOA010002063">
    <property type="protein sequence ID" value="KAK3607437.1"/>
    <property type="molecule type" value="Genomic_DNA"/>
</dbReference>
<accession>A0AAE0TBM3</accession>
<dbReference type="GO" id="GO:0006779">
    <property type="term" value="P:porphyrin-containing compound biosynthetic process"/>
    <property type="evidence" value="ECO:0007669"/>
    <property type="project" value="TreeGrafter"/>
</dbReference>
<evidence type="ECO:0000259" key="5">
    <source>
        <dbReference type="PROSITE" id="PS51918"/>
    </source>
</evidence>
<evidence type="ECO:0000313" key="6">
    <source>
        <dbReference type="EMBL" id="KAK3607437.1"/>
    </source>
</evidence>